<accession>A0A423TL72</accession>
<dbReference type="PANTHER" id="PTHR21398">
    <property type="entry name" value="AGAP007094-PA"/>
    <property type="match status" value="1"/>
</dbReference>
<dbReference type="PANTHER" id="PTHR21398:SF6">
    <property type="entry name" value="AGAP007094-PA"/>
    <property type="match status" value="1"/>
</dbReference>
<dbReference type="Proteomes" id="UP000283509">
    <property type="component" value="Unassembled WGS sequence"/>
</dbReference>
<dbReference type="AlphaFoldDB" id="A0A423TL72"/>
<reference evidence="1 2" key="2">
    <citation type="submission" date="2019-01" db="EMBL/GenBank/DDBJ databases">
        <title>The decoding of complex shrimp genome reveals the adaptation for benthos swimmer, frequently molting mechanism and breeding impact on genome.</title>
        <authorList>
            <person name="Sun Y."/>
            <person name="Gao Y."/>
            <person name="Yu Y."/>
        </authorList>
    </citation>
    <scope>NUCLEOTIDE SEQUENCE [LARGE SCALE GENOMIC DNA]</scope>
    <source>
        <tissue evidence="1">Muscle</tissue>
    </source>
</reference>
<dbReference type="OrthoDB" id="6339724at2759"/>
<dbReference type="Pfam" id="PF07841">
    <property type="entry name" value="DM4_12"/>
    <property type="match status" value="1"/>
</dbReference>
<protein>
    <submittedName>
        <fullName evidence="1">Uncharacterized protein</fullName>
    </submittedName>
</protein>
<keyword evidence="2" id="KW-1185">Reference proteome</keyword>
<dbReference type="EMBL" id="QCYY01001554">
    <property type="protein sequence ID" value="ROT77214.1"/>
    <property type="molecule type" value="Genomic_DNA"/>
</dbReference>
<dbReference type="SMART" id="SM00718">
    <property type="entry name" value="DM4_12"/>
    <property type="match status" value="1"/>
</dbReference>
<dbReference type="InterPro" id="IPR006631">
    <property type="entry name" value="DM4_12"/>
</dbReference>
<comment type="caution">
    <text evidence="1">The sequence shown here is derived from an EMBL/GenBank/DDBJ whole genome shotgun (WGS) entry which is preliminary data.</text>
</comment>
<name>A0A423TL72_PENVA</name>
<organism evidence="1 2">
    <name type="scientific">Penaeus vannamei</name>
    <name type="common">Whiteleg shrimp</name>
    <name type="synonym">Litopenaeus vannamei</name>
    <dbReference type="NCBI Taxonomy" id="6689"/>
    <lineage>
        <taxon>Eukaryota</taxon>
        <taxon>Metazoa</taxon>
        <taxon>Ecdysozoa</taxon>
        <taxon>Arthropoda</taxon>
        <taxon>Crustacea</taxon>
        <taxon>Multicrustacea</taxon>
        <taxon>Malacostraca</taxon>
        <taxon>Eumalacostraca</taxon>
        <taxon>Eucarida</taxon>
        <taxon>Decapoda</taxon>
        <taxon>Dendrobranchiata</taxon>
        <taxon>Penaeoidea</taxon>
        <taxon>Penaeidae</taxon>
        <taxon>Penaeus</taxon>
    </lineage>
</organism>
<proteinExistence type="predicted"/>
<gene>
    <name evidence="1" type="ORF">C7M84_004137</name>
</gene>
<evidence type="ECO:0000313" key="2">
    <source>
        <dbReference type="Proteomes" id="UP000283509"/>
    </source>
</evidence>
<reference evidence="1 2" key="1">
    <citation type="submission" date="2018-04" db="EMBL/GenBank/DDBJ databases">
        <authorList>
            <person name="Zhang X."/>
            <person name="Yuan J."/>
            <person name="Li F."/>
            <person name="Xiang J."/>
        </authorList>
    </citation>
    <scope>NUCLEOTIDE SEQUENCE [LARGE SCALE GENOMIC DNA]</scope>
    <source>
        <tissue evidence="1">Muscle</tissue>
    </source>
</reference>
<sequence>MGSRDVGAETATLQFTYSYPMYEVDEPDGTKNTIALSSIAVGLILFLETLLDEGPATSTSAGRAERSIQEDQLEVFRQIEDNISSLGVDGRACVLRFICEMQTNRFSRSSLFGELFTLLFTPKPGGDYTVLKEYIAAEEEGRQGGKDSPGCAHKYRMCPLSVFAALRRLRGDVAEERPANATVSSPTGVSYLKDSVPWAWDAFAGEGY</sequence>
<evidence type="ECO:0000313" key="1">
    <source>
        <dbReference type="EMBL" id="ROT77214.1"/>
    </source>
</evidence>